<comment type="caution">
    <text evidence="10">The sequence shown here is derived from an EMBL/GenBank/DDBJ whole genome shotgun (WGS) entry which is preliminary data.</text>
</comment>
<evidence type="ECO:0000256" key="6">
    <source>
        <dbReference type="ARBA" id="ARBA00022989"/>
    </source>
</evidence>
<keyword evidence="2 8" id="KW-0813">Transport</keyword>
<dbReference type="PANTHER" id="PTHR43357">
    <property type="entry name" value="INNER MEMBRANE ABC TRANSPORTER PERMEASE PROTEIN YDCV"/>
    <property type="match status" value="1"/>
</dbReference>
<comment type="subcellular location">
    <subcellularLocation>
        <location evidence="1">Cell inner membrane</location>
        <topology evidence="1">Multi-pass membrane protein</topology>
    </subcellularLocation>
    <subcellularLocation>
        <location evidence="8">Cell membrane</location>
        <topology evidence="8">Multi-pass membrane protein</topology>
    </subcellularLocation>
</comment>
<evidence type="ECO:0000256" key="8">
    <source>
        <dbReference type="RuleBase" id="RU363032"/>
    </source>
</evidence>
<evidence type="ECO:0000256" key="2">
    <source>
        <dbReference type="ARBA" id="ARBA00022448"/>
    </source>
</evidence>
<dbReference type="GO" id="GO:0055085">
    <property type="term" value="P:transmembrane transport"/>
    <property type="evidence" value="ECO:0007669"/>
    <property type="project" value="InterPro"/>
</dbReference>
<feature type="transmembrane region" description="Helical" evidence="8">
    <location>
        <begin position="120"/>
        <end position="142"/>
    </location>
</feature>
<dbReference type="InterPro" id="IPR000515">
    <property type="entry name" value="MetI-like"/>
</dbReference>
<sequence>MPGRWLLVAWFALPLVPLVLWALANRWAFPAVLPQEWGLRGARTAIEAGAGSAFVASTLLGACVAALATPAGILAGRALALHRVPGRGVVAALLLAPLAFPPFAVAMGLDVLFLRLGVPAFPGVVLILTVLAIPYTTYVMRVGFGAYDVRFEEEARVLGASRWFVMLHVQGPLLAAPVATAAFLAFLVGWTDYIVTLLIGGGRLVTVPVLVGSYASGTGNQPITAALSVGAVLPPLLLLVALLAVRGRRS</sequence>
<dbReference type="SUPFAM" id="SSF161098">
    <property type="entry name" value="MetI-like"/>
    <property type="match status" value="1"/>
</dbReference>
<comment type="similarity">
    <text evidence="8">Belongs to the binding-protein-dependent transport system permease family.</text>
</comment>
<evidence type="ECO:0000256" key="7">
    <source>
        <dbReference type="ARBA" id="ARBA00023136"/>
    </source>
</evidence>
<evidence type="ECO:0000256" key="1">
    <source>
        <dbReference type="ARBA" id="ARBA00004429"/>
    </source>
</evidence>
<keyword evidence="5 8" id="KW-0812">Transmembrane</keyword>
<evidence type="ECO:0000256" key="4">
    <source>
        <dbReference type="ARBA" id="ARBA00022519"/>
    </source>
</evidence>
<dbReference type="InterPro" id="IPR035906">
    <property type="entry name" value="MetI-like_sf"/>
</dbReference>
<feature type="transmembrane region" description="Helical" evidence="8">
    <location>
        <begin position="223"/>
        <end position="245"/>
    </location>
</feature>
<dbReference type="Pfam" id="PF00528">
    <property type="entry name" value="BPD_transp_1"/>
    <property type="match status" value="1"/>
</dbReference>
<feature type="domain" description="ABC transmembrane type-1" evidence="9">
    <location>
        <begin position="54"/>
        <end position="244"/>
    </location>
</feature>
<evidence type="ECO:0000313" key="10">
    <source>
        <dbReference type="EMBL" id="MBD8507516.1"/>
    </source>
</evidence>
<keyword evidence="4" id="KW-0997">Cell inner membrane</keyword>
<keyword evidence="7 8" id="KW-0472">Membrane</keyword>
<dbReference type="PANTHER" id="PTHR43357:SF4">
    <property type="entry name" value="INNER MEMBRANE ABC TRANSPORTER PERMEASE PROTEIN YDCV"/>
    <property type="match status" value="1"/>
</dbReference>
<dbReference type="GO" id="GO:0005886">
    <property type="term" value="C:plasma membrane"/>
    <property type="evidence" value="ECO:0007669"/>
    <property type="project" value="UniProtKB-SubCell"/>
</dbReference>
<evidence type="ECO:0000313" key="11">
    <source>
        <dbReference type="Proteomes" id="UP000642993"/>
    </source>
</evidence>
<dbReference type="Proteomes" id="UP000642993">
    <property type="component" value="Unassembled WGS sequence"/>
</dbReference>
<evidence type="ECO:0000256" key="3">
    <source>
        <dbReference type="ARBA" id="ARBA00022475"/>
    </source>
</evidence>
<dbReference type="PROSITE" id="PS50928">
    <property type="entry name" value="ABC_TM1"/>
    <property type="match status" value="1"/>
</dbReference>
<dbReference type="Gene3D" id="1.10.3720.10">
    <property type="entry name" value="MetI-like"/>
    <property type="match status" value="1"/>
</dbReference>
<feature type="transmembrane region" description="Helical" evidence="8">
    <location>
        <begin position="163"/>
        <end position="187"/>
    </location>
</feature>
<reference evidence="10" key="1">
    <citation type="submission" date="2020-09" db="EMBL/GenBank/DDBJ databases">
        <title>Hoyosella lacisalsi sp. nov., a halotolerant actinobacterium isolated from soil of Lake Gudzhirganskoe.</title>
        <authorList>
            <person name="Yang Q."/>
            <person name="Guo P.Y."/>
            <person name="Liu S.W."/>
            <person name="Li F.N."/>
            <person name="Sun C.H."/>
        </authorList>
    </citation>
    <scope>NUCLEOTIDE SEQUENCE</scope>
    <source>
        <strain evidence="10">G463</strain>
    </source>
</reference>
<dbReference type="EMBL" id="JACYWE010000008">
    <property type="protein sequence ID" value="MBD8507516.1"/>
    <property type="molecule type" value="Genomic_DNA"/>
</dbReference>
<keyword evidence="6 8" id="KW-1133">Transmembrane helix</keyword>
<organism evidence="10 11">
    <name type="scientific">Lolliginicoccus lacisalsi</name>
    <dbReference type="NCBI Taxonomy" id="2742202"/>
    <lineage>
        <taxon>Bacteria</taxon>
        <taxon>Bacillati</taxon>
        <taxon>Actinomycetota</taxon>
        <taxon>Actinomycetes</taxon>
        <taxon>Mycobacteriales</taxon>
        <taxon>Hoyosellaceae</taxon>
        <taxon>Lolliginicoccus</taxon>
    </lineage>
</organism>
<dbReference type="CDD" id="cd06261">
    <property type="entry name" value="TM_PBP2"/>
    <property type="match status" value="1"/>
</dbReference>
<dbReference type="AlphaFoldDB" id="A0A927PNB6"/>
<feature type="transmembrane region" description="Helical" evidence="8">
    <location>
        <begin position="88"/>
        <end position="114"/>
    </location>
</feature>
<name>A0A927PNB6_9ACTN</name>
<keyword evidence="11" id="KW-1185">Reference proteome</keyword>
<protein>
    <submittedName>
        <fullName evidence="10">ABC transporter permease subunit</fullName>
    </submittedName>
</protein>
<evidence type="ECO:0000256" key="5">
    <source>
        <dbReference type="ARBA" id="ARBA00022692"/>
    </source>
</evidence>
<accession>A0A927PNB6</accession>
<evidence type="ECO:0000259" key="9">
    <source>
        <dbReference type="PROSITE" id="PS50928"/>
    </source>
</evidence>
<proteinExistence type="inferred from homology"/>
<gene>
    <name evidence="10" type="ORF">HT102_13590</name>
</gene>
<feature type="transmembrane region" description="Helical" evidence="8">
    <location>
        <begin position="52"/>
        <end position="76"/>
    </location>
</feature>
<keyword evidence="3" id="KW-1003">Cell membrane</keyword>